<sequence length="65" mass="7139">MAKLSKLAWVAIGIISIIGVVIVIVLMCCLIQWCKGDGDEYDEGCGSCWRGGEGRSSYQDRQQND</sequence>
<evidence type="ECO:0000313" key="3">
    <source>
        <dbReference type="Proteomes" id="UP000800036"/>
    </source>
</evidence>
<organism evidence="2 3">
    <name type="scientific">Bimuria novae-zelandiae CBS 107.79</name>
    <dbReference type="NCBI Taxonomy" id="1447943"/>
    <lineage>
        <taxon>Eukaryota</taxon>
        <taxon>Fungi</taxon>
        <taxon>Dikarya</taxon>
        <taxon>Ascomycota</taxon>
        <taxon>Pezizomycotina</taxon>
        <taxon>Dothideomycetes</taxon>
        <taxon>Pleosporomycetidae</taxon>
        <taxon>Pleosporales</taxon>
        <taxon>Massarineae</taxon>
        <taxon>Didymosphaeriaceae</taxon>
        <taxon>Bimuria</taxon>
    </lineage>
</organism>
<evidence type="ECO:0000313" key="2">
    <source>
        <dbReference type="EMBL" id="KAF1980429.1"/>
    </source>
</evidence>
<protein>
    <recommendedName>
        <fullName evidence="4">Transmembrane protein</fullName>
    </recommendedName>
</protein>
<dbReference type="EMBL" id="ML976656">
    <property type="protein sequence ID" value="KAF1980429.1"/>
    <property type="molecule type" value="Genomic_DNA"/>
</dbReference>
<dbReference type="AlphaFoldDB" id="A0A6A5VV14"/>
<dbReference type="Proteomes" id="UP000800036">
    <property type="component" value="Unassembled WGS sequence"/>
</dbReference>
<name>A0A6A5VV14_9PLEO</name>
<keyword evidence="1" id="KW-1133">Transmembrane helix</keyword>
<keyword evidence="1" id="KW-0812">Transmembrane</keyword>
<feature type="transmembrane region" description="Helical" evidence="1">
    <location>
        <begin position="7"/>
        <end position="33"/>
    </location>
</feature>
<evidence type="ECO:0000256" key="1">
    <source>
        <dbReference type="SAM" id="Phobius"/>
    </source>
</evidence>
<keyword evidence="1" id="KW-0472">Membrane</keyword>
<gene>
    <name evidence="2" type="ORF">BU23DRAFT_8535</name>
</gene>
<reference evidence="2" key="1">
    <citation type="journal article" date="2020" name="Stud. Mycol.">
        <title>101 Dothideomycetes genomes: a test case for predicting lifestyles and emergence of pathogens.</title>
        <authorList>
            <person name="Haridas S."/>
            <person name="Albert R."/>
            <person name="Binder M."/>
            <person name="Bloem J."/>
            <person name="Labutti K."/>
            <person name="Salamov A."/>
            <person name="Andreopoulos B."/>
            <person name="Baker S."/>
            <person name="Barry K."/>
            <person name="Bills G."/>
            <person name="Bluhm B."/>
            <person name="Cannon C."/>
            <person name="Castanera R."/>
            <person name="Culley D."/>
            <person name="Daum C."/>
            <person name="Ezra D."/>
            <person name="Gonzalez J."/>
            <person name="Henrissat B."/>
            <person name="Kuo A."/>
            <person name="Liang C."/>
            <person name="Lipzen A."/>
            <person name="Lutzoni F."/>
            <person name="Magnuson J."/>
            <person name="Mondo S."/>
            <person name="Nolan M."/>
            <person name="Ohm R."/>
            <person name="Pangilinan J."/>
            <person name="Park H.-J."/>
            <person name="Ramirez L."/>
            <person name="Alfaro M."/>
            <person name="Sun H."/>
            <person name="Tritt A."/>
            <person name="Yoshinaga Y."/>
            <person name="Zwiers L.-H."/>
            <person name="Turgeon B."/>
            <person name="Goodwin S."/>
            <person name="Spatafora J."/>
            <person name="Crous P."/>
            <person name="Grigoriev I."/>
        </authorList>
    </citation>
    <scope>NUCLEOTIDE SEQUENCE</scope>
    <source>
        <strain evidence="2">CBS 107.79</strain>
    </source>
</reference>
<accession>A0A6A5VV14</accession>
<evidence type="ECO:0008006" key="4">
    <source>
        <dbReference type="Google" id="ProtNLM"/>
    </source>
</evidence>
<proteinExistence type="predicted"/>
<keyword evidence="3" id="KW-1185">Reference proteome</keyword>